<dbReference type="AlphaFoldDB" id="A0A1H2XMN0"/>
<accession>A0A1H2XMN0</accession>
<sequence>MLKKLIFPFLFLITFCGISQEVKVSDTIKSTRLAVSLKGQVISHTTKDPLKGAHLFNLNSVFGTASLDSGKFELATAVNDTIYVSYLGYQSIKLKITNDLLKGNELVIELHEKAEQINEVVVKSHKLIGVLEIDAKSVPKDKYSRIHISGLPQTYEVGSRAKKTYTSPVDALFHPVDFVYNMFGKKPKQLKKLKKLRDNDAIRSLLESKFNRELMMEYLNMNSQELNDLLNECNYSDYFIKSASDLQLVEAVLLCYENYKAIKKGSTIKDKK</sequence>
<protein>
    <submittedName>
        <fullName evidence="1">CarboxypepD_reg-like domain-containing protein</fullName>
    </submittedName>
</protein>
<name>A0A1H2XMN0_9FLAO</name>
<dbReference type="Pfam" id="PF13715">
    <property type="entry name" value="CarbopepD_reg_2"/>
    <property type="match status" value="1"/>
</dbReference>
<dbReference type="OrthoDB" id="1467339at2"/>
<gene>
    <name evidence="1" type="ORF">SAMN05444411_102514</name>
</gene>
<dbReference type="EMBL" id="FNNJ01000002">
    <property type="protein sequence ID" value="SDW94016.1"/>
    <property type="molecule type" value="Genomic_DNA"/>
</dbReference>
<evidence type="ECO:0000313" key="1">
    <source>
        <dbReference type="EMBL" id="SDW94016.1"/>
    </source>
</evidence>
<dbReference type="RefSeq" id="WP_090121707.1">
    <property type="nucleotide sequence ID" value="NZ_FNNJ01000002.1"/>
</dbReference>
<organism evidence="1 2">
    <name type="scientific">Lutibacter oricola</name>
    <dbReference type="NCBI Taxonomy" id="762486"/>
    <lineage>
        <taxon>Bacteria</taxon>
        <taxon>Pseudomonadati</taxon>
        <taxon>Bacteroidota</taxon>
        <taxon>Flavobacteriia</taxon>
        <taxon>Flavobacteriales</taxon>
        <taxon>Flavobacteriaceae</taxon>
        <taxon>Lutibacter</taxon>
    </lineage>
</organism>
<reference evidence="1 2" key="1">
    <citation type="submission" date="2016-10" db="EMBL/GenBank/DDBJ databases">
        <authorList>
            <person name="de Groot N.N."/>
        </authorList>
    </citation>
    <scope>NUCLEOTIDE SEQUENCE [LARGE SCALE GENOMIC DNA]</scope>
    <source>
        <strain evidence="1 2">DSM 24956</strain>
    </source>
</reference>
<dbReference type="Proteomes" id="UP000199595">
    <property type="component" value="Unassembled WGS sequence"/>
</dbReference>
<dbReference type="STRING" id="762486.SAMN05444411_102514"/>
<keyword evidence="2" id="KW-1185">Reference proteome</keyword>
<dbReference type="InterPro" id="IPR008969">
    <property type="entry name" value="CarboxyPept-like_regulatory"/>
</dbReference>
<proteinExistence type="predicted"/>
<evidence type="ECO:0000313" key="2">
    <source>
        <dbReference type="Proteomes" id="UP000199595"/>
    </source>
</evidence>
<dbReference type="SUPFAM" id="SSF49464">
    <property type="entry name" value="Carboxypeptidase regulatory domain-like"/>
    <property type="match status" value="1"/>
</dbReference>